<feature type="domain" description="Fumarylacetoacetase-like C-terminal" evidence="3">
    <location>
        <begin position="78"/>
        <end position="283"/>
    </location>
</feature>
<evidence type="ECO:0000256" key="2">
    <source>
        <dbReference type="ARBA" id="ARBA00022723"/>
    </source>
</evidence>
<comment type="similarity">
    <text evidence="1">Belongs to the FAH family.</text>
</comment>
<dbReference type="SUPFAM" id="SSF56529">
    <property type="entry name" value="FAH"/>
    <property type="match status" value="1"/>
</dbReference>
<sequence>MTAFRRLGPAGAERPVVEVDGTIYDLTPLTSDIDGAFLAGGGLARARAAARAGELPLLDVVTPQNVRIGPPVARPQAILCIGQNYAAHAAESGSPVPEHPILFLKHPNTLVGPDDDVVLPRGSTRGDWEVELAVVIGSRAWDCATDEEALGHVAGYALGNDVSEREHQFELSGGQWSTGKTFPTFCPLGPDLVPADEIDPQDLRLRSWVNGEPRQDSTTKDMVFPVGTLVRVLSTRMVLEPGDVVLTGTPEGVALSGRFPYLTRGDIMELEIDGLGRQRQRVR</sequence>
<dbReference type="InterPro" id="IPR051121">
    <property type="entry name" value="FAH"/>
</dbReference>
<proteinExistence type="inferred from homology"/>
<accession>A0ABW1IAP8</accession>
<keyword evidence="2" id="KW-0479">Metal-binding</keyword>
<dbReference type="InterPro" id="IPR011234">
    <property type="entry name" value="Fumarylacetoacetase-like_C"/>
</dbReference>
<name>A0ABW1IAP8_9PSEU</name>
<dbReference type="PANTHER" id="PTHR42796">
    <property type="entry name" value="FUMARYLACETOACETATE HYDROLASE DOMAIN-CONTAINING PROTEIN 2A-RELATED"/>
    <property type="match status" value="1"/>
</dbReference>
<evidence type="ECO:0000313" key="4">
    <source>
        <dbReference type="EMBL" id="MFC5949309.1"/>
    </source>
</evidence>
<dbReference type="Pfam" id="PF01557">
    <property type="entry name" value="FAA_hydrolase"/>
    <property type="match status" value="1"/>
</dbReference>
<keyword evidence="5" id="KW-1185">Reference proteome</keyword>
<evidence type="ECO:0000259" key="3">
    <source>
        <dbReference type="Pfam" id="PF01557"/>
    </source>
</evidence>
<dbReference type="EMBL" id="JBHSQK010000031">
    <property type="protein sequence ID" value="MFC5949309.1"/>
    <property type="molecule type" value="Genomic_DNA"/>
</dbReference>
<reference evidence="5" key="1">
    <citation type="journal article" date="2019" name="Int. J. Syst. Evol. Microbiol.">
        <title>The Global Catalogue of Microorganisms (GCM) 10K type strain sequencing project: providing services to taxonomists for standard genome sequencing and annotation.</title>
        <authorList>
            <consortium name="The Broad Institute Genomics Platform"/>
            <consortium name="The Broad Institute Genome Sequencing Center for Infectious Disease"/>
            <person name="Wu L."/>
            <person name="Ma J."/>
        </authorList>
    </citation>
    <scope>NUCLEOTIDE SEQUENCE [LARGE SCALE GENOMIC DNA]</scope>
    <source>
        <strain evidence="5">CGMCC 4.7397</strain>
    </source>
</reference>
<gene>
    <name evidence="4" type="ORF">ACFQH9_13620</name>
</gene>
<dbReference type="Proteomes" id="UP001596119">
    <property type="component" value="Unassembled WGS sequence"/>
</dbReference>
<evidence type="ECO:0000313" key="5">
    <source>
        <dbReference type="Proteomes" id="UP001596119"/>
    </source>
</evidence>
<comment type="caution">
    <text evidence="4">The sequence shown here is derived from an EMBL/GenBank/DDBJ whole genome shotgun (WGS) entry which is preliminary data.</text>
</comment>
<organism evidence="4 5">
    <name type="scientific">Pseudonocardia lutea</name>
    <dbReference type="NCBI Taxonomy" id="2172015"/>
    <lineage>
        <taxon>Bacteria</taxon>
        <taxon>Bacillati</taxon>
        <taxon>Actinomycetota</taxon>
        <taxon>Actinomycetes</taxon>
        <taxon>Pseudonocardiales</taxon>
        <taxon>Pseudonocardiaceae</taxon>
        <taxon>Pseudonocardia</taxon>
    </lineage>
</organism>
<evidence type="ECO:0000256" key="1">
    <source>
        <dbReference type="ARBA" id="ARBA00010211"/>
    </source>
</evidence>
<dbReference type="PANTHER" id="PTHR42796:SF4">
    <property type="entry name" value="FUMARYLACETOACETATE HYDROLASE DOMAIN-CONTAINING PROTEIN 2A"/>
    <property type="match status" value="1"/>
</dbReference>
<dbReference type="RefSeq" id="WP_379566406.1">
    <property type="nucleotide sequence ID" value="NZ_JBHSQK010000031.1"/>
</dbReference>
<dbReference type="GO" id="GO:0016787">
    <property type="term" value="F:hydrolase activity"/>
    <property type="evidence" value="ECO:0007669"/>
    <property type="project" value="UniProtKB-KW"/>
</dbReference>
<dbReference type="Gene3D" id="3.90.850.10">
    <property type="entry name" value="Fumarylacetoacetase-like, C-terminal domain"/>
    <property type="match status" value="1"/>
</dbReference>
<protein>
    <submittedName>
        <fullName evidence="4">Fumarylacetoacetate hydrolase family protein</fullName>
    </submittedName>
</protein>
<dbReference type="InterPro" id="IPR036663">
    <property type="entry name" value="Fumarylacetoacetase_C_sf"/>
</dbReference>
<keyword evidence="4" id="KW-0378">Hydrolase</keyword>